<feature type="signal peptide" evidence="6">
    <location>
        <begin position="1"/>
        <end position="18"/>
    </location>
</feature>
<dbReference type="RefSeq" id="XP_062692251.1">
    <property type="nucleotide sequence ID" value="XM_062840223.1"/>
</dbReference>
<dbReference type="AlphaFoldDB" id="A0AAJ0MQN5"/>
<dbReference type="GeneID" id="87877845"/>
<evidence type="ECO:0000313" key="7">
    <source>
        <dbReference type="EMBL" id="KAK3491068.1"/>
    </source>
</evidence>
<comment type="similarity">
    <text evidence="2">Belongs to the fungal hydrophobin family.</text>
</comment>
<comment type="subcellular location">
    <subcellularLocation>
        <location evidence="1">Secreted</location>
    </subcellularLocation>
</comment>
<organism evidence="7 8">
    <name type="scientific">Neurospora hispaniola</name>
    <dbReference type="NCBI Taxonomy" id="588809"/>
    <lineage>
        <taxon>Eukaryota</taxon>
        <taxon>Fungi</taxon>
        <taxon>Dikarya</taxon>
        <taxon>Ascomycota</taxon>
        <taxon>Pezizomycotina</taxon>
        <taxon>Sordariomycetes</taxon>
        <taxon>Sordariomycetidae</taxon>
        <taxon>Sordariales</taxon>
        <taxon>Sordariaceae</taxon>
        <taxon>Neurospora</taxon>
    </lineage>
</organism>
<dbReference type="GO" id="GO:0005199">
    <property type="term" value="F:structural constituent of cell wall"/>
    <property type="evidence" value="ECO:0007669"/>
    <property type="project" value="InterPro"/>
</dbReference>
<dbReference type="InterPro" id="IPR036686">
    <property type="entry name" value="Class_II_Hydrophobin_sf"/>
</dbReference>
<protein>
    <submittedName>
        <fullName evidence="7">Hydrophobin</fullName>
    </submittedName>
</protein>
<dbReference type="PROSITE" id="PS00956">
    <property type="entry name" value="HYDROPHOBIN"/>
    <property type="match status" value="1"/>
</dbReference>
<sequence length="108" mass="10876">MQFTTVFTILAVAMTAAAAPAEVVPRATTIGPNTCSIDDYKPYCCQSMSGPAGSPGLLNLIPVDLSASLGCVVGVIGSQCGASVKCCKDDVTNTGNSFLIINAANCVA</sequence>
<dbReference type="Pfam" id="PF22354">
    <property type="entry name" value="Eas"/>
    <property type="match status" value="1"/>
</dbReference>
<gene>
    <name evidence="7" type="ORF">B0T23DRAFT_430048</name>
</gene>
<evidence type="ECO:0000256" key="4">
    <source>
        <dbReference type="ARBA" id="ARBA00022729"/>
    </source>
</evidence>
<evidence type="ECO:0000256" key="2">
    <source>
        <dbReference type="ARBA" id="ARBA00010446"/>
    </source>
</evidence>
<keyword evidence="8" id="KW-1185">Reference proteome</keyword>
<dbReference type="CDD" id="cd23516">
    <property type="entry name" value="hydrophobin_I_eas-like"/>
    <property type="match status" value="1"/>
</dbReference>
<evidence type="ECO:0000256" key="1">
    <source>
        <dbReference type="ARBA" id="ARBA00004613"/>
    </source>
</evidence>
<feature type="chain" id="PRO_5042500164" evidence="6">
    <location>
        <begin position="19"/>
        <end position="108"/>
    </location>
</feature>
<dbReference type="Gene3D" id="3.20.120.10">
    <property type="entry name" value="Hydrophobin"/>
    <property type="match status" value="1"/>
</dbReference>
<comment type="caution">
    <text evidence="7">The sequence shown here is derived from an EMBL/GenBank/DDBJ whole genome shotgun (WGS) entry which is preliminary data.</text>
</comment>
<keyword evidence="3" id="KW-0964">Secreted</keyword>
<dbReference type="GO" id="GO:0009277">
    <property type="term" value="C:fungal-type cell wall"/>
    <property type="evidence" value="ECO:0007669"/>
    <property type="project" value="InterPro"/>
</dbReference>
<dbReference type="InterPro" id="IPR019778">
    <property type="entry name" value="Class_I_Hydrophobin_CS"/>
</dbReference>
<dbReference type="InterPro" id="IPR001338">
    <property type="entry name" value="Class_I_Hydrophobin"/>
</dbReference>
<evidence type="ECO:0000256" key="3">
    <source>
        <dbReference type="ARBA" id="ARBA00022525"/>
    </source>
</evidence>
<name>A0AAJ0MQN5_9PEZI</name>
<dbReference type="SMART" id="SM00075">
    <property type="entry name" value="HYDRO"/>
    <property type="match status" value="1"/>
</dbReference>
<dbReference type="GO" id="GO:0005576">
    <property type="term" value="C:extracellular region"/>
    <property type="evidence" value="ECO:0007669"/>
    <property type="project" value="UniProtKB-SubCell"/>
</dbReference>
<evidence type="ECO:0000256" key="6">
    <source>
        <dbReference type="SAM" id="SignalP"/>
    </source>
</evidence>
<dbReference type="Proteomes" id="UP001285908">
    <property type="component" value="Unassembled WGS sequence"/>
</dbReference>
<accession>A0AAJ0MQN5</accession>
<keyword evidence="5" id="KW-1015">Disulfide bond</keyword>
<evidence type="ECO:0000256" key="5">
    <source>
        <dbReference type="ARBA" id="ARBA00023157"/>
    </source>
</evidence>
<evidence type="ECO:0000313" key="8">
    <source>
        <dbReference type="Proteomes" id="UP001285908"/>
    </source>
</evidence>
<reference evidence="7 8" key="1">
    <citation type="journal article" date="2023" name="Mol. Phylogenet. Evol.">
        <title>Genome-scale phylogeny and comparative genomics of the fungal order Sordariales.</title>
        <authorList>
            <person name="Hensen N."/>
            <person name="Bonometti L."/>
            <person name="Westerberg I."/>
            <person name="Brannstrom I.O."/>
            <person name="Guillou S."/>
            <person name="Cros-Aarteil S."/>
            <person name="Calhoun S."/>
            <person name="Haridas S."/>
            <person name="Kuo A."/>
            <person name="Mondo S."/>
            <person name="Pangilinan J."/>
            <person name="Riley R."/>
            <person name="LaButti K."/>
            <person name="Andreopoulos B."/>
            <person name="Lipzen A."/>
            <person name="Chen C."/>
            <person name="Yan M."/>
            <person name="Daum C."/>
            <person name="Ng V."/>
            <person name="Clum A."/>
            <person name="Steindorff A."/>
            <person name="Ohm R.A."/>
            <person name="Martin F."/>
            <person name="Silar P."/>
            <person name="Natvig D.O."/>
            <person name="Lalanne C."/>
            <person name="Gautier V."/>
            <person name="Ament-Velasquez S.L."/>
            <person name="Kruys A."/>
            <person name="Hutchinson M.I."/>
            <person name="Powell A.J."/>
            <person name="Barry K."/>
            <person name="Miller A.N."/>
            <person name="Grigoriev I.V."/>
            <person name="Debuchy R."/>
            <person name="Gladieux P."/>
            <person name="Hiltunen Thoren M."/>
            <person name="Johannesson H."/>
        </authorList>
    </citation>
    <scope>NUCLEOTIDE SEQUENCE [LARGE SCALE GENOMIC DNA]</scope>
    <source>
        <strain evidence="7 8">FGSC 10403</strain>
    </source>
</reference>
<proteinExistence type="inferred from homology"/>
<keyword evidence="4 6" id="KW-0732">Signal</keyword>
<dbReference type="EMBL" id="JAULSX010000005">
    <property type="protein sequence ID" value="KAK3491068.1"/>
    <property type="molecule type" value="Genomic_DNA"/>
</dbReference>